<keyword evidence="1" id="KW-0812">Transmembrane</keyword>
<feature type="transmembrane region" description="Helical" evidence="1">
    <location>
        <begin position="225"/>
        <end position="242"/>
    </location>
</feature>
<keyword evidence="3" id="KW-1185">Reference proteome</keyword>
<evidence type="ECO:0000256" key="1">
    <source>
        <dbReference type="SAM" id="Phobius"/>
    </source>
</evidence>
<dbReference type="Proteomes" id="UP000053237">
    <property type="component" value="Unassembled WGS sequence"/>
</dbReference>
<name>A0A024GMR1_9STRA</name>
<feature type="transmembrane region" description="Helical" evidence="1">
    <location>
        <begin position="143"/>
        <end position="172"/>
    </location>
</feature>
<keyword evidence="1" id="KW-1133">Transmembrane helix</keyword>
<reference evidence="2 3" key="1">
    <citation type="submission" date="2012-05" db="EMBL/GenBank/DDBJ databases">
        <title>Recombination and specialization in a pathogen metapopulation.</title>
        <authorList>
            <person name="Gardiner A."/>
            <person name="Kemen E."/>
            <person name="Schultz-Larsen T."/>
            <person name="MacLean D."/>
            <person name="Van Oosterhout C."/>
            <person name="Jones J.D.G."/>
        </authorList>
    </citation>
    <scope>NUCLEOTIDE SEQUENCE [LARGE SCALE GENOMIC DNA]</scope>
    <source>
        <strain evidence="2 3">Ac Nc2</strain>
    </source>
</reference>
<evidence type="ECO:0000313" key="3">
    <source>
        <dbReference type="Proteomes" id="UP000053237"/>
    </source>
</evidence>
<dbReference type="SUPFAM" id="SSF50978">
    <property type="entry name" value="WD40 repeat-like"/>
    <property type="match status" value="1"/>
</dbReference>
<evidence type="ECO:0000313" key="2">
    <source>
        <dbReference type="EMBL" id="CCI47994.1"/>
    </source>
</evidence>
<sequence>MNGEMKRIAFDLHCGGRYLISGSQDGRALLFDIQKGVQICEITFKSMLRQVDRCDQWSLILQDNCPLRIALCSGQRHYTVAPDMEEEEPMENDHQSTSQNVVQVYKYELEFSTLFSKKNDCGKCFLTYTIDSTERSPTPTLSFVVSFLLIFFHSLSTSLSPFYTFYFGIRLISSSPARCARLCFQLLECQSVYWIVLKLFFLLLFHSLSPYLFKPFNSSRFDFFISLRCFFTFFFLFFLFSCRQPKRLHKERQALTHAHVFVSFSDYVHLYEGVTENE</sequence>
<gene>
    <name evidence="2" type="ORF">BN9_090370</name>
</gene>
<dbReference type="AlphaFoldDB" id="A0A024GMR1"/>
<dbReference type="EMBL" id="CAIX01000198">
    <property type="protein sequence ID" value="CCI47994.1"/>
    <property type="molecule type" value="Genomic_DNA"/>
</dbReference>
<keyword evidence="1" id="KW-0472">Membrane</keyword>
<organism evidence="2 3">
    <name type="scientific">Albugo candida</name>
    <dbReference type="NCBI Taxonomy" id="65357"/>
    <lineage>
        <taxon>Eukaryota</taxon>
        <taxon>Sar</taxon>
        <taxon>Stramenopiles</taxon>
        <taxon>Oomycota</taxon>
        <taxon>Peronosporomycetes</taxon>
        <taxon>Albuginales</taxon>
        <taxon>Albuginaceae</taxon>
        <taxon>Albugo</taxon>
    </lineage>
</organism>
<dbReference type="InParanoid" id="A0A024GMR1"/>
<accession>A0A024GMR1</accession>
<protein>
    <submittedName>
        <fullName evidence="2">Uncharacterized protein</fullName>
    </submittedName>
</protein>
<comment type="caution">
    <text evidence="2">The sequence shown here is derived from an EMBL/GenBank/DDBJ whole genome shotgun (WGS) entry which is preliminary data.</text>
</comment>
<dbReference type="STRING" id="65357.A0A024GMR1"/>
<proteinExistence type="predicted"/>
<dbReference type="InterPro" id="IPR036322">
    <property type="entry name" value="WD40_repeat_dom_sf"/>
</dbReference>
<feature type="transmembrane region" description="Helical" evidence="1">
    <location>
        <begin position="192"/>
        <end position="213"/>
    </location>
</feature>